<feature type="domain" description="LiaF transmembrane" evidence="3">
    <location>
        <begin position="8"/>
        <end position="108"/>
    </location>
</feature>
<keyword evidence="1" id="KW-1133">Transmembrane helix</keyword>
<evidence type="ECO:0000313" key="4">
    <source>
        <dbReference type="EMBL" id="MEC5423685.1"/>
    </source>
</evidence>
<dbReference type="Pfam" id="PF09922">
    <property type="entry name" value="LiaF-like_C"/>
    <property type="match status" value="1"/>
</dbReference>
<name>A0ABU6KES7_9BACI</name>
<dbReference type="InterPro" id="IPR024425">
    <property type="entry name" value="LiaF-like_C"/>
</dbReference>
<dbReference type="RefSeq" id="WP_327607253.1">
    <property type="nucleotide sequence ID" value="NZ_JARZFX010000003.1"/>
</dbReference>
<dbReference type="NCBIfam" id="NF040535">
    <property type="entry name" value="LiaF_C_term"/>
    <property type="match status" value="1"/>
</dbReference>
<feature type="transmembrane region" description="Helical" evidence="1">
    <location>
        <begin position="7"/>
        <end position="23"/>
    </location>
</feature>
<keyword evidence="1" id="KW-0812">Transmembrane</keyword>
<organism evidence="4 5">
    <name type="scientific">Virgibacillus tibetensis</name>
    <dbReference type="NCBI Taxonomy" id="3042313"/>
    <lineage>
        <taxon>Bacteria</taxon>
        <taxon>Bacillati</taxon>
        <taxon>Bacillota</taxon>
        <taxon>Bacilli</taxon>
        <taxon>Bacillales</taxon>
        <taxon>Bacillaceae</taxon>
        <taxon>Virgibacillus</taxon>
    </lineage>
</organism>
<gene>
    <name evidence="4" type="primary">liaF</name>
    <name evidence="4" type="ORF">QGM71_09290</name>
</gene>
<evidence type="ECO:0000256" key="1">
    <source>
        <dbReference type="SAM" id="Phobius"/>
    </source>
</evidence>
<proteinExistence type="predicted"/>
<dbReference type="Pfam" id="PF22570">
    <property type="entry name" value="LiaF-TM"/>
    <property type="match status" value="1"/>
</dbReference>
<feature type="domain" description="Cell wall-active antibiotics response LiaF-like C-terminal" evidence="2">
    <location>
        <begin position="139"/>
        <end position="250"/>
    </location>
</feature>
<keyword evidence="5" id="KW-1185">Reference proteome</keyword>
<dbReference type="EMBL" id="JARZFX010000003">
    <property type="protein sequence ID" value="MEC5423685.1"/>
    <property type="molecule type" value="Genomic_DNA"/>
</dbReference>
<dbReference type="InterPro" id="IPR047793">
    <property type="entry name" value="LiaF_C"/>
</dbReference>
<dbReference type="PIRSF" id="PIRSF031509">
    <property type="entry name" value="Cell_wall_LiaF/YvqF"/>
    <property type="match status" value="1"/>
</dbReference>
<dbReference type="InterPro" id="IPR054331">
    <property type="entry name" value="LiaF_TM"/>
</dbReference>
<feature type="transmembrane region" description="Helical" evidence="1">
    <location>
        <begin position="98"/>
        <end position="118"/>
    </location>
</feature>
<sequence length="253" mass="28872">MRSFVRYFLAILLIALGVMLVLTNLGLSDYNFNTFWHYIYPLFFVVIGVKWFVDYLRKKGGSWVFGSFFLLFGALLLLDRFDMIIFAFRDIFKLWPLLIVYIGFMLIGFSKGNVIYVGGKGKGKGKGKAYYNNKSSFSIGTHEYSEPNWKVQPMNVSNLAGDFYFDFTKAFIPEKEIPVRISSLAGDVNIVMPENVDFRVEASIKAGEIDVVGQKVDGINRTLTYESLNYDKAVRKIDFTIKLKAGSIRIDQV</sequence>
<feature type="transmembrane region" description="Helical" evidence="1">
    <location>
        <begin position="60"/>
        <end position="78"/>
    </location>
</feature>
<evidence type="ECO:0000259" key="2">
    <source>
        <dbReference type="Pfam" id="PF09922"/>
    </source>
</evidence>
<feature type="transmembrane region" description="Helical" evidence="1">
    <location>
        <begin position="35"/>
        <end position="53"/>
    </location>
</feature>
<evidence type="ECO:0000259" key="3">
    <source>
        <dbReference type="Pfam" id="PF22570"/>
    </source>
</evidence>
<evidence type="ECO:0000313" key="5">
    <source>
        <dbReference type="Proteomes" id="UP001335737"/>
    </source>
</evidence>
<protein>
    <submittedName>
        <fullName evidence="4">Cell wall-active antibiotics response protein LiaF</fullName>
    </submittedName>
</protein>
<dbReference type="Proteomes" id="UP001335737">
    <property type="component" value="Unassembled WGS sequence"/>
</dbReference>
<keyword evidence="1" id="KW-0472">Membrane</keyword>
<reference evidence="4 5" key="1">
    <citation type="journal article" date="2024" name="Int. J. Syst. Evol. Microbiol.">
        <title>Virgibacillus tibetensis sp. nov., isolated from salt lake on the Tibetan Plateau of China.</title>
        <authorList>
            <person name="Phurbu D."/>
            <person name="Liu Z.-X."/>
            <person name="Wang R."/>
            <person name="Zheng Y.-Y."/>
            <person name="Liu H.-C."/>
            <person name="Zhou Y.-G."/>
            <person name="Yu Y.-J."/>
            <person name="Li A.-H."/>
        </authorList>
    </citation>
    <scope>NUCLEOTIDE SEQUENCE [LARGE SCALE GENOMIC DNA]</scope>
    <source>
        <strain evidence="4 5">C22-A2</strain>
    </source>
</reference>
<comment type="caution">
    <text evidence="4">The sequence shown here is derived from an EMBL/GenBank/DDBJ whole genome shotgun (WGS) entry which is preliminary data.</text>
</comment>
<accession>A0ABU6KES7</accession>
<dbReference type="InterPro" id="IPR016975">
    <property type="entry name" value="Cell_wall_LiaF"/>
</dbReference>